<feature type="domain" description="Bulb-type lectin" evidence="3">
    <location>
        <begin position="130"/>
        <end position="242"/>
    </location>
</feature>
<feature type="region of interest" description="Disordered" evidence="2">
    <location>
        <begin position="113"/>
        <end position="148"/>
    </location>
</feature>
<proteinExistence type="predicted"/>
<dbReference type="InterPro" id="IPR036426">
    <property type="entry name" value="Bulb-type_lectin_dom_sf"/>
</dbReference>
<dbReference type="Gene3D" id="2.90.10.30">
    <property type="match status" value="3"/>
</dbReference>
<accession>A0A8S8ZYW3</accession>
<reference evidence="4 5" key="1">
    <citation type="submission" date="2017-07" db="EMBL/GenBank/DDBJ databases">
        <title>Genome sequence of the Sordaria macrospora wild type strain R19027.</title>
        <authorList>
            <person name="Nowrousian M."/>
            <person name="Teichert I."/>
            <person name="Kueck U."/>
        </authorList>
    </citation>
    <scope>NUCLEOTIDE SEQUENCE [LARGE SCALE GENOMIC DNA]</scope>
    <source>
        <strain evidence="4 5">R19027</strain>
        <tissue evidence="4">Mycelium</tissue>
    </source>
</reference>
<evidence type="ECO:0000256" key="2">
    <source>
        <dbReference type="SAM" id="MobiDB-lite"/>
    </source>
</evidence>
<protein>
    <recommendedName>
        <fullName evidence="3">Bulb-type lectin domain-containing protein</fullName>
    </recommendedName>
</protein>
<evidence type="ECO:0000313" key="4">
    <source>
        <dbReference type="EMBL" id="KAA8634110.1"/>
    </source>
</evidence>
<feature type="domain" description="Bulb-type lectin" evidence="3">
    <location>
        <begin position="250"/>
        <end position="363"/>
    </location>
</feature>
<dbReference type="OMA" id="YNAWRIT"/>
<organism evidence="4 5">
    <name type="scientific">Sordaria macrospora</name>
    <dbReference type="NCBI Taxonomy" id="5147"/>
    <lineage>
        <taxon>Eukaryota</taxon>
        <taxon>Fungi</taxon>
        <taxon>Dikarya</taxon>
        <taxon>Ascomycota</taxon>
        <taxon>Pezizomycotina</taxon>
        <taxon>Sordariomycetes</taxon>
        <taxon>Sordariomycetidae</taxon>
        <taxon>Sordariales</taxon>
        <taxon>Sordariaceae</taxon>
        <taxon>Sordaria</taxon>
    </lineage>
</organism>
<dbReference type="PANTHER" id="PTHR47976">
    <property type="entry name" value="G-TYPE LECTIN S-RECEPTOR-LIKE SERINE/THREONINE-PROTEIN KINASE SD2-5"/>
    <property type="match status" value="1"/>
</dbReference>
<evidence type="ECO:0000256" key="1">
    <source>
        <dbReference type="ARBA" id="ARBA00022729"/>
    </source>
</evidence>
<feature type="domain" description="Bulb-type lectin" evidence="3">
    <location>
        <begin position="1"/>
        <end position="115"/>
    </location>
</feature>
<feature type="region of interest" description="Disordered" evidence="2">
    <location>
        <begin position="599"/>
        <end position="625"/>
    </location>
</feature>
<evidence type="ECO:0000313" key="5">
    <source>
        <dbReference type="Proteomes" id="UP000433876"/>
    </source>
</evidence>
<dbReference type="Proteomes" id="UP000433876">
    <property type="component" value="Unassembled WGS sequence"/>
</dbReference>
<feature type="domain" description="Bulb-type lectin" evidence="3">
    <location>
        <begin position="670"/>
        <end position="789"/>
    </location>
</feature>
<feature type="compositionally biased region" description="Basic and acidic residues" evidence="2">
    <location>
        <begin position="117"/>
        <end position="145"/>
    </location>
</feature>
<comment type="caution">
    <text evidence="4">The sequence shown here is derived from an EMBL/GenBank/DDBJ whole genome shotgun (WGS) entry which is preliminary data.</text>
</comment>
<keyword evidence="1" id="KW-0732">Signal</keyword>
<dbReference type="PANTHER" id="PTHR47976:SF116">
    <property type="entry name" value="RECEPTOR-LIKE SERINE_THREONINE-PROTEIN KINASE"/>
    <property type="match status" value="1"/>
</dbReference>
<dbReference type="InterPro" id="IPR001480">
    <property type="entry name" value="Bulb-type_lectin_dom"/>
</dbReference>
<dbReference type="SMART" id="SM00108">
    <property type="entry name" value="B_lectin"/>
    <property type="match status" value="3"/>
</dbReference>
<dbReference type="CDD" id="cd00028">
    <property type="entry name" value="B_lectin"/>
    <property type="match status" value="1"/>
</dbReference>
<gene>
    <name evidence="4" type="ORF">SMACR_02332</name>
</gene>
<dbReference type="VEuPathDB" id="FungiDB:SMAC_02332"/>
<dbReference type="AlphaFoldDB" id="A0A8S8ZYW3"/>
<feature type="compositionally biased region" description="Basic and acidic residues" evidence="2">
    <location>
        <begin position="603"/>
        <end position="625"/>
    </location>
</feature>
<dbReference type="Gene3D" id="2.90.10.10">
    <property type="entry name" value="Bulb-type lectin domain"/>
    <property type="match status" value="3"/>
</dbReference>
<dbReference type="InterPro" id="IPR051343">
    <property type="entry name" value="G-type_lectin_kinases/EP1-like"/>
</dbReference>
<dbReference type="SUPFAM" id="SSF51110">
    <property type="entry name" value="alpha-D-mannose-specific plant lectins"/>
    <property type="match status" value="4"/>
</dbReference>
<sequence>MDSFKAGDIIESGSSIKSKNGKYELVFQDDGNFVLYEVSHKRPLWSSNTTSSYRKASKGLLQDDGNLRLFDDDNGEVWSSHTGGRGDASTVLTVQDDGNVRLMSGENQLWATNTAQKEPEKPANPEVGAKDRLTAGEELTKDQRRSSPSGEYTLIMQADNNLVLYKKDKGPIWARGKTAGNSAEKLVFRGDGELELLTWSGAQKWVTGTAGRGNSDSFFAVRDDGNMVISTDGQIVWSSKTGPELPEAKRDRLKGGQRLLAGEALTSPNGRFTLTFQNDGNFVLYEGSEPRWASGGHSYGQGGGWLLLTTDGNMTSFEDDQSSQWSSRTRYRRTGGDCELIIQDNGAAVLKLDGVTTWAVNGGSATTYEPRDFSPVTSGDKISPGQYLAAGQSITSNNGDMIATLDENGQFVVRYTKTGDSIIVSTNPRKETATKLTVGYNDDVILWGENGTKIWQASNNIDKYAMHYDDDDRERFFSRERNGGLILSNNGKLRLYGSGWPNDLIWTSGRSFAGFSGKRISQLKPGEILVIGQNLLSDNGDHELSLLPSGNLRIRNTRFNTSVYYFTNDDTRLTDAHYLEFGQDHVLEVRGETNGMIWRSSNRKYEPPQRREGDRHDSGSRRIDPPRFILDNRASAYINAVDYQYRADYNAWRITDLESCLNPVKPTSFGDTLRPNFTMKPEHILTSNSGEYMAKFNNKGEFALICNTDNSHGSARRGDIMWRAKGAASSNSVWVTGDGNLCVGDEEKQKVKWQSETAGSGTEPRLVVQDDGNMCLYAGGKCAWHSNTAGGWRRDYDY</sequence>
<evidence type="ECO:0000259" key="3">
    <source>
        <dbReference type="PROSITE" id="PS50927"/>
    </source>
</evidence>
<dbReference type="PROSITE" id="PS50927">
    <property type="entry name" value="BULB_LECTIN"/>
    <property type="match status" value="4"/>
</dbReference>
<dbReference type="EMBL" id="NMPR01000027">
    <property type="protein sequence ID" value="KAA8634110.1"/>
    <property type="molecule type" value="Genomic_DNA"/>
</dbReference>
<name>A0A8S8ZYW3_SORMA</name>